<sequence>MPSTRVSVSDAILGTQSREFRRLAPVSLPEDLPEILSKISFDASFGHPRRHVPPILCEQLLGDCMILNLLRCLVRMYVRFVPLPFILLTFPFPPYYMSFGPQTTGDVVVPKFDMDVYTSVLIPGEVKNLVAEYAIPSDLHPCVPPSDRFFLIDRAIPDAMPWRHQDSSMADPPPTGVRDEDIRRLCGHVIDLRPVHPAMLYAVGLTTIRKHVGHHPVFKDGERNVATSMSEFLKFLIAGRVRVGKGTKLADNEVIPQHSTPYLPSKAQIHEKTDHRRVIGYENERVLAAKRKAQAAKDRAAGKRSAAEGTSHPTKKKKRAHMTFALDDSEEDDSNRTELHHDAGDEQGHQHAFGSSGKLSAIFLIAFPCFLSTNFALFQVMRSFRAEATQPSLFVSAWKLTTHSILNDAESCRDMMIHLATPAVRAQQIRLSDHQALQRSCRNKLADDHKHLQQEHLSCVGKEVGLVDKLAAMEKEKDDLLDKNREQEERIKRLEEELASKSSSLIKAESFVSELKGNLDNEYKKSLSDVFNQAIASGWSEGVKVERTQEEAEAILATAADYDPGCKDTFMSAFDSLFTQSYPYVEKLTESFRLPLEDL</sequence>
<evidence type="ECO:0000313" key="3">
    <source>
        <dbReference type="EMBL" id="GEU91527.1"/>
    </source>
</evidence>
<keyword evidence="1" id="KW-0175">Coiled coil</keyword>
<evidence type="ECO:0008006" key="4">
    <source>
        <dbReference type="Google" id="ProtNLM"/>
    </source>
</evidence>
<name>A0A6L2P0X0_TANCI</name>
<comment type="caution">
    <text evidence="3">The sequence shown here is derived from an EMBL/GenBank/DDBJ whole genome shotgun (WGS) entry which is preliminary data.</text>
</comment>
<feature type="region of interest" description="Disordered" evidence="2">
    <location>
        <begin position="290"/>
        <end position="352"/>
    </location>
</feature>
<dbReference type="AlphaFoldDB" id="A0A6L2P0X0"/>
<feature type="coiled-coil region" evidence="1">
    <location>
        <begin position="470"/>
        <end position="504"/>
    </location>
</feature>
<feature type="compositionally biased region" description="Basic and acidic residues" evidence="2">
    <location>
        <begin position="334"/>
        <end position="349"/>
    </location>
</feature>
<accession>A0A6L2P0X0</accession>
<gene>
    <name evidence="3" type="ORF">Tci_063505</name>
</gene>
<proteinExistence type="predicted"/>
<organism evidence="3">
    <name type="scientific">Tanacetum cinerariifolium</name>
    <name type="common">Dalmatian daisy</name>
    <name type="synonym">Chrysanthemum cinerariifolium</name>
    <dbReference type="NCBI Taxonomy" id="118510"/>
    <lineage>
        <taxon>Eukaryota</taxon>
        <taxon>Viridiplantae</taxon>
        <taxon>Streptophyta</taxon>
        <taxon>Embryophyta</taxon>
        <taxon>Tracheophyta</taxon>
        <taxon>Spermatophyta</taxon>
        <taxon>Magnoliopsida</taxon>
        <taxon>eudicotyledons</taxon>
        <taxon>Gunneridae</taxon>
        <taxon>Pentapetalae</taxon>
        <taxon>asterids</taxon>
        <taxon>campanulids</taxon>
        <taxon>Asterales</taxon>
        <taxon>Asteraceae</taxon>
        <taxon>Asteroideae</taxon>
        <taxon>Anthemideae</taxon>
        <taxon>Anthemidinae</taxon>
        <taxon>Tanacetum</taxon>
    </lineage>
</organism>
<reference evidence="3" key="1">
    <citation type="journal article" date="2019" name="Sci. Rep.">
        <title>Draft genome of Tanacetum cinerariifolium, the natural source of mosquito coil.</title>
        <authorList>
            <person name="Yamashiro T."/>
            <person name="Shiraishi A."/>
            <person name="Satake H."/>
            <person name="Nakayama K."/>
        </authorList>
    </citation>
    <scope>NUCLEOTIDE SEQUENCE</scope>
</reference>
<protein>
    <recommendedName>
        <fullName evidence="4">Transposase (Putative), gypsy type</fullName>
    </recommendedName>
</protein>
<dbReference type="EMBL" id="BKCJ010010424">
    <property type="protein sequence ID" value="GEU91527.1"/>
    <property type="molecule type" value="Genomic_DNA"/>
</dbReference>
<evidence type="ECO:0000256" key="2">
    <source>
        <dbReference type="SAM" id="MobiDB-lite"/>
    </source>
</evidence>
<evidence type="ECO:0000256" key="1">
    <source>
        <dbReference type="SAM" id="Coils"/>
    </source>
</evidence>